<feature type="region of interest" description="Disordered" evidence="1">
    <location>
        <begin position="81"/>
        <end position="111"/>
    </location>
</feature>
<name>A0A919FRM1_9MICO</name>
<feature type="compositionally biased region" description="Low complexity" evidence="1">
    <location>
        <begin position="441"/>
        <end position="452"/>
    </location>
</feature>
<reference evidence="3" key="2">
    <citation type="submission" date="2020-09" db="EMBL/GenBank/DDBJ databases">
        <authorList>
            <person name="Sun Q."/>
            <person name="Zhou Y."/>
        </authorList>
    </citation>
    <scope>NUCLEOTIDE SEQUENCE</scope>
    <source>
        <strain evidence="3">CGMCC 4.7398</strain>
    </source>
</reference>
<feature type="compositionally biased region" description="Pro residues" evidence="1">
    <location>
        <begin position="99"/>
        <end position="111"/>
    </location>
</feature>
<evidence type="ECO:0000256" key="2">
    <source>
        <dbReference type="SAM" id="Phobius"/>
    </source>
</evidence>
<evidence type="ECO:0000256" key="1">
    <source>
        <dbReference type="SAM" id="MobiDB-lite"/>
    </source>
</evidence>
<dbReference type="RefSeq" id="WP_189669005.1">
    <property type="nucleotide sequence ID" value="NZ_BNAS01000002.1"/>
</dbReference>
<sequence>MNMSLPDDDFVARVRESAHAAVPASTLDLDSVLRSSRRKHATRRASVTLASTLALATVGAGAAGALPGIPGFWSNNPVEVTPSAAPPSTFDEGEVDVEPPAPSPTDIPTPDPAAELAYLAPGVRTVAQPAAYRVDADTAVLDLGLSAGGGDRYLAVVTLAKIDGRHSATDLEVLAGGDTALENLRAGNLGGTLLWRGVTSDAMVLPSDGGPALVFGFSSGAMEGDQFLVFDDPQTDGAAGAQGASASPGTGSDGGSGETGAPEAGASLRVTPFDVLGDGSVWMRVLQVDRSTAEPRGFVYSNQGTWSASWCRSTSPECAVIHDIAGETVKKPKAAAPAPMVAKLAPMLVENAQANEVPAMETCVAQRTGTSWTAPPQLTGKAFSRAPKGVDADVWRLCLVDMSEALQLASAGEIVPDGEVSPSPAPSKEPTEAPEDGDPLGLGALLEGLFGG</sequence>
<organism evidence="3 4">
    <name type="scientific">Promicromonospora soli</name>
    <dbReference type="NCBI Taxonomy" id="2035533"/>
    <lineage>
        <taxon>Bacteria</taxon>
        <taxon>Bacillati</taxon>
        <taxon>Actinomycetota</taxon>
        <taxon>Actinomycetes</taxon>
        <taxon>Micrococcales</taxon>
        <taxon>Promicromonosporaceae</taxon>
        <taxon>Promicromonospora</taxon>
    </lineage>
</organism>
<accession>A0A919FRM1</accession>
<feature type="compositionally biased region" description="Low complexity" evidence="1">
    <location>
        <begin position="235"/>
        <end position="250"/>
    </location>
</feature>
<dbReference type="AlphaFoldDB" id="A0A919FRM1"/>
<evidence type="ECO:0000313" key="3">
    <source>
        <dbReference type="EMBL" id="GHH71165.1"/>
    </source>
</evidence>
<proteinExistence type="predicted"/>
<keyword evidence="2" id="KW-0812">Transmembrane</keyword>
<keyword evidence="2" id="KW-0472">Membrane</keyword>
<dbReference type="Proteomes" id="UP000627369">
    <property type="component" value="Unassembled WGS sequence"/>
</dbReference>
<dbReference type="EMBL" id="BNAS01000002">
    <property type="protein sequence ID" value="GHH71165.1"/>
    <property type="molecule type" value="Genomic_DNA"/>
</dbReference>
<protein>
    <submittedName>
        <fullName evidence="3">Uncharacterized protein</fullName>
    </submittedName>
</protein>
<feature type="region of interest" description="Disordered" evidence="1">
    <location>
        <begin position="232"/>
        <end position="264"/>
    </location>
</feature>
<keyword evidence="2" id="KW-1133">Transmembrane helix</keyword>
<reference evidence="3" key="1">
    <citation type="journal article" date="2014" name="Int. J. Syst. Evol. Microbiol.">
        <title>Complete genome sequence of Corynebacterium casei LMG S-19264T (=DSM 44701T), isolated from a smear-ripened cheese.</title>
        <authorList>
            <consortium name="US DOE Joint Genome Institute (JGI-PGF)"/>
            <person name="Walter F."/>
            <person name="Albersmeier A."/>
            <person name="Kalinowski J."/>
            <person name="Ruckert C."/>
        </authorList>
    </citation>
    <scope>NUCLEOTIDE SEQUENCE</scope>
    <source>
        <strain evidence="3">CGMCC 4.7398</strain>
    </source>
</reference>
<evidence type="ECO:0000313" key="4">
    <source>
        <dbReference type="Proteomes" id="UP000627369"/>
    </source>
</evidence>
<gene>
    <name evidence="3" type="ORF">GCM10017772_19080</name>
</gene>
<feature type="region of interest" description="Disordered" evidence="1">
    <location>
        <begin position="411"/>
        <end position="452"/>
    </location>
</feature>
<keyword evidence="4" id="KW-1185">Reference proteome</keyword>
<feature type="transmembrane region" description="Helical" evidence="2">
    <location>
        <begin position="47"/>
        <end position="73"/>
    </location>
</feature>
<comment type="caution">
    <text evidence="3">The sequence shown here is derived from an EMBL/GenBank/DDBJ whole genome shotgun (WGS) entry which is preliminary data.</text>
</comment>